<dbReference type="InterPro" id="IPR029058">
    <property type="entry name" value="AB_hydrolase_fold"/>
</dbReference>
<accession>A0A934K431</accession>
<dbReference type="InterPro" id="IPR000383">
    <property type="entry name" value="Xaa-Pro-like_dom"/>
</dbReference>
<dbReference type="SMART" id="SM00939">
    <property type="entry name" value="PepX_C"/>
    <property type="match status" value="1"/>
</dbReference>
<dbReference type="Pfam" id="PF02129">
    <property type="entry name" value="Peptidase_S15"/>
    <property type="match status" value="1"/>
</dbReference>
<dbReference type="AlphaFoldDB" id="A0A934K431"/>
<name>A0A934K431_9BACT</name>
<dbReference type="SUPFAM" id="SSF53474">
    <property type="entry name" value="alpha/beta-Hydrolases"/>
    <property type="match status" value="1"/>
</dbReference>
<dbReference type="InterPro" id="IPR005674">
    <property type="entry name" value="CocE/Ser_esterase"/>
</dbReference>
<keyword evidence="4" id="KW-1185">Reference proteome</keyword>
<protein>
    <submittedName>
        <fullName evidence="3">CocE/NonD family hydrolase</fullName>
    </submittedName>
</protein>
<sequence length="644" mass="71911">MPEDAVDSVPAILEYIPYRKDDATAARDAAMHPYFAGRGYAAIRVDMRGSGDSDGILRDEYLPLEQQDGLEVIRWLAAQPWCTGRVGMIGKSWGGFNALQIAAHAPAELGAVISVASTDDRYADDVHYMGGCLLAWDILSWASTMLAYNARPPDPNVVGDRWRAMWLDRLANTPPFVETWLRHQRRDEYWKQGSVWEDYAAIRCPVYMVGGWADAYRNAILRFLENASAPRKGLIGPWGHLYPHQGSPGPAIGFLQEAVRWWDYWLKGADNGIMDEPRLRIWMQEAVEPRASYAQREGRWLASSGWPSPGVTVRRLWLGEGQLYAAGEPPPPARHDWRGSHLVGTAAGTWCPWGGEADSPTDQRREDALSLTFTSPPLEDRLEILGAPALNVELASDRAMAMVAVRLCDVWPDGRSTLITRGLLNLTHRESHEHPSQLDIGRRFRVRVPLNAIAYALPEGHRLRVAISPDYWPWAWPSPQPVSLGVFTGEGTFLDLPACEGALDADPPEHFQRPERAQGVAVRRLGARTVDRCEVCHDVGTGQLSIVHELGYLQPVRLLDTGTDYLEGGRDRYTVVDGEPLSAQTRSERSIAISRGQWQTRVETSSTLSATIESFHVTNLLEAFEGSRRVFARTWHSTVPRDCT</sequence>
<gene>
    <name evidence="3" type="ORF">JF922_18675</name>
</gene>
<evidence type="ECO:0000313" key="3">
    <source>
        <dbReference type="EMBL" id="MBJ7600087.1"/>
    </source>
</evidence>
<dbReference type="Proteomes" id="UP000612893">
    <property type="component" value="Unassembled WGS sequence"/>
</dbReference>
<keyword evidence="1 3" id="KW-0378">Hydrolase</keyword>
<comment type="caution">
    <text evidence="3">The sequence shown here is derived from an EMBL/GenBank/DDBJ whole genome shotgun (WGS) entry which is preliminary data.</text>
</comment>
<dbReference type="SUPFAM" id="SSF49785">
    <property type="entry name" value="Galactose-binding domain-like"/>
    <property type="match status" value="1"/>
</dbReference>
<reference evidence="3" key="1">
    <citation type="submission" date="2020-10" db="EMBL/GenBank/DDBJ databases">
        <title>Ca. Dormibacterota MAGs.</title>
        <authorList>
            <person name="Montgomery K."/>
        </authorList>
    </citation>
    <scope>NUCLEOTIDE SEQUENCE [LARGE SCALE GENOMIC DNA]</scope>
    <source>
        <strain evidence="3">SC8812_S17_10</strain>
    </source>
</reference>
<organism evidence="3 4">
    <name type="scientific">Candidatus Nephthysia bennettiae</name>
    <dbReference type="NCBI Taxonomy" id="3127016"/>
    <lineage>
        <taxon>Bacteria</taxon>
        <taxon>Bacillati</taxon>
        <taxon>Candidatus Dormiibacterota</taxon>
        <taxon>Candidatus Dormibacteria</taxon>
        <taxon>Candidatus Dormibacterales</taxon>
        <taxon>Candidatus Dormibacteraceae</taxon>
        <taxon>Candidatus Nephthysia</taxon>
    </lineage>
</organism>
<dbReference type="PANTHER" id="PTHR43056:SF10">
    <property type="entry name" value="COCE_NOND FAMILY, PUTATIVE (AFU_ORTHOLOGUE AFUA_7G00600)-RELATED"/>
    <property type="match status" value="1"/>
</dbReference>
<evidence type="ECO:0000313" key="4">
    <source>
        <dbReference type="Proteomes" id="UP000612893"/>
    </source>
</evidence>
<dbReference type="InterPro" id="IPR013736">
    <property type="entry name" value="Xaa-Pro_dipept_C"/>
</dbReference>
<dbReference type="Pfam" id="PF08530">
    <property type="entry name" value="PepX_C"/>
    <property type="match status" value="1"/>
</dbReference>
<dbReference type="NCBIfam" id="TIGR00976">
    <property type="entry name" value="CocE_NonD"/>
    <property type="match status" value="1"/>
</dbReference>
<feature type="domain" description="Xaa-Pro dipeptidyl-peptidase C-terminal" evidence="2">
    <location>
        <begin position="259"/>
        <end position="514"/>
    </location>
</feature>
<proteinExistence type="predicted"/>
<dbReference type="InterPro" id="IPR050585">
    <property type="entry name" value="Xaa-Pro_dipeptidyl-ppase/CocE"/>
</dbReference>
<dbReference type="Gene3D" id="3.40.50.1820">
    <property type="entry name" value="alpha/beta hydrolase"/>
    <property type="match status" value="1"/>
</dbReference>
<dbReference type="GO" id="GO:0008239">
    <property type="term" value="F:dipeptidyl-peptidase activity"/>
    <property type="evidence" value="ECO:0007669"/>
    <property type="project" value="InterPro"/>
</dbReference>
<dbReference type="PANTHER" id="PTHR43056">
    <property type="entry name" value="PEPTIDASE S9 PROLYL OLIGOPEPTIDASE"/>
    <property type="match status" value="1"/>
</dbReference>
<dbReference type="Gene3D" id="1.10.3020.10">
    <property type="entry name" value="alpha-amino acid ester hydrolase ( Helical cap domain)"/>
    <property type="match status" value="1"/>
</dbReference>
<dbReference type="InterPro" id="IPR008979">
    <property type="entry name" value="Galactose-bd-like_sf"/>
</dbReference>
<evidence type="ECO:0000259" key="2">
    <source>
        <dbReference type="SMART" id="SM00939"/>
    </source>
</evidence>
<dbReference type="EMBL" id="JAEKNR010000186">
    <property type="protein sequence ID" value="MBJ7600087.1"/>
    <property type="molecule type" value="Genomic_DNA"/>
</dbReference>
<evidence type="ECO:0000256" key="1">
    <source>
        <dbReference type="ARBA" id="ARBA00022801"/>
    </source>
</evidence>
<dbReference type="Gene3D" id="2.60.120.260">
    <property type="entry name" value="Galactose-binding domain-like"/>
    <property type="match status" value="1"/>
</dbReference>